<dbReference type="NCBIfam" id="NF033665">
    <property type="entry name" value="PACE_efflu_PCE"/>
    <property type="match status" value="1"/>
</dbReference>
<dbReference type="InterPro" id="IPR007896">
    <property type="entry name" value="BTP_bacteria"/>
</dbReference>
<feature type="transmembrane region" description="Helical" evidence="1">
    <location>
        <begin position="82"/>
        <end position="105"/>
    </location>
</feature>
<feature type="transmembrane region" description="Helical" evidence="1">
    <location>
        <begin position="12"/>
        <end position="36"/>
    </location>
</feature>
<protein>
    <submittedName>
        <fullName evidence="3">Putative membrane protein</fullName>
    </submittedName>
</protein>
<dbReference type="EMBL" id="QRDL01000005">
    <property type="protein sequence ID" value="RED01763.1"/>
    <property type="molecule type" value="Genomic_DNA"/>
</dbReference>
<reference evidence="3 4" key="1">
    <citation type="submission" date="2018-07" db="EMBL/GenBank/DDBJ databases">
        <title>Genome sequencing of rice bacterial endophytes.</title>
        <authorList>
            <person name="Venturi V."/>
        </authorList>
    </citation>
    <scope>NUCLEOTIDE SEQUENCE [LARGE SCALE GENOMIC DNA]</scope>
    <source>
        <strain evidence="3 4">AG1002</strain>
    </source>
</reference>
<dbReference type="RefSeq" id="WP_115946472.1">
    <property type="nucleotide sequence ID" value="NZ_QRDL01000005.1"/>
</dbReference>
<gene>
    <name evidence="3" type="ORF">DFO60_3384</name>
</gene>
<keyword evidence="1" id="KW-1133">Transmembrane helix</keyword>
<feature type="transmembrane region" description="Helical" evidence="1">
    <location>
        <begin position="111"/>
        <end position="133"/>
    </location>
</feature>
<sequence length="174" mass="19243">MSSPLTQRPASARILHALLFEGIAVLLATPTLAWLLDRSLGHMGLLTAAFSAIAMLWNLVFNLGFDRLQQRLGFTRGLGVRLLHALGFEGGLILVLVPLAAWWLSISLWQALLLDLGLILFFLPYTLAFNWLYDLGYAAWLRRTNRPAGRTDSLVRGRSDIATQGEDRCPGMPG</sequence>
<comment type="caution">
    <text evidence="3">The sequence shown here is derived from an EMBL/GenBank/DDBJ whole genome shotgun (WGS) entry which is preliminary data.</text>
</comment>
<feature type="domain" description="Chlorhexidine efflux transporter" evidence="2">
    <location>
        <begin position="8"/>
        <end position="71"/>
    </location>
</feature>
<keyword evidence="1" id="KW-0812">Transmembrane</keyword>
<accession>A0A3D9EF15</accession>
<dbReference type="AlphaFoldDB" id="A0A3D9EF15"/>
<dbReference type="Pfam" id="PF05232">
    <property type="entry name" value="BTP"/>
    <property type="match status" value="2"/>
</dbReference>
<dbReference type="NCBIfam" id="NF033664">
    <property type="entry name" value="PACE_transport"/>
    <property type="match status" value="1"/>
</dbReference>
<evidence type="ECO:0000256" key="1">
    <source>
        <dbReference type="SAM" id="Phobius"/>
    </source>
</evidence>
<evidence type="ECO:0000313" key="3">
    <source>
        <dbReference type="EMBL" id="RED01763.1"/>
    </source>
</evidence>
<organism evidence="3 4">
    <name type="scientific">Ectopseudomonas oleovorans</name>
    <name type="common">Pseudomonas oleovorans</name>
    <dbReference type="NCBI Taxonomy" id="301"/>
    <lineage>
        <taxon>Bacteria</taxon>
        <taxon>Pseudomonadati</taxon>
        <taxon>Pseudomonadota</taxon>
        <taxon>Gammaproteobacteria</taxon>
        <taxon>Pseudomonadales</taxon>
        <taxon>Pseudomonadaceae</taxon>
        <taxon>Ectopseudomonas</taxon>
    </lineage>
</organism>
<keyword evidence="1" id="KW-0472">Membrane</keyword>
<proteinExistence type="predicted"/>
<feature type="domain" description="Chlorhexidine efflux transporter" evidence="2">
    <location>
        <begin position="76"/>
        <end position="134"/>
    </location>
</feature>
<dbReference type="Proteomes" id="UP000256988">
    <property type="component" value="Unassembled WGS sequence"/>
</dbReference>
<name>A0A3D9EF15_ECTOL</name>
<evidence type="ECO:0000259" key="2">
    <source>
        <dbReference type="Pfam" id="PF05232"/>
    </source>
</evidence>
<dbReference type="InterPro" id="IPR058208">
    <property type="entry name" value="PACE"/>
</dbReference>
<feature type="transmembrane region" description="Helical" evidence="1">
    <location>
        <begin position="42"/>
        <end position="61"/>
    </location>
</feature>
<evidence type="ECO:0000313" key="4">
    <source>
        <dbReference type="Proteomes" id="UP000256988"/>
    </source>
</evidence>